<keyword evidence="2" id="KW-0732">Signal</keyword>
<dbReference type="Gene3D" id="1.20.5.100">
    <property type="entry name" value="Cytochrome c1, transmembrane anchor, C-terminal"/>
    <property type="match status" value="1"/>
</dbReference>
<feature type="transmembrane region" description="Helical" evidence="1">
    <location>
        <begin position="201"/>
        <end position="224"/>
    </location>
</feature>
<accession>A0AAN8J1A4</accession>
<proteinExistence type="predicted"/>
<evidence type="ECO:0000313" key="3">
    <source>
        <dbReference type="EMBL" id="KAK6169458.1"/>
    </source>
</evidence>
<keyword evidence="1" id="KW-0472">Membrane</keyword>
<sequence>MKTVFLVIFLLPMATGLRSYDCSGSTYGERYHHNLLCEEDEMINITSVQYGFKYSFDPKCDYCWYISDNCDCLRGINLTVESKLKKSCNGKKTCNFQIPKPYYYEMCYYQRRKYVYYYTYSYIQYECLTVTTTLPTRSNIPTNERRVYMVQSKIQSTKPDNSKLSKSTELYTPEDRSGRTEEIVNTMVVGLNKDSPVDTGVIAGSVVGCILLVILVFIVVVFIFKRKKVRAFIDSHLKDSPRVTNPVYESPSNGYNNVVFKNDNSPSVKVVKSDDYNHLHDIKNDNSTTTGNTYNHMGQTMGDYNHLHANNNSMHVDERSDAAYNHLPMVKKTHNYSDYNHLNGLKGPDNISEEVANANYSHLGGWTVDYNHLHGGKNEIHEADYKSEISNDDYNHIGGITNENVVDNYHHLGNVNAHVVNGDDDNNIGDTKHRTESA</sequence>
<evidence type="ECO:0000313" key="4">
    <source>
        <dbReference type="Proteomes" id="UP001347796"/>
    </source>
</evidence>
<protein>
    <recommendedName>
        <fullName evidence="5">SUEL-type lectin domain-containing protein</fullName>
    </recommendedName>
</protein>
<comment type="caution">
    <text evidence="3">The sequence shown here is derived from an EMBL/GenBank/DDBJ whole genome shotgun (WGS) entry which is preliminary data.</text>
</comment>
<evidence type="ECO:0000256" key="1">
    <source>
        <dbReference type="SAM" id="Phobius"/>
    </source>
</evidence>
<keyword evidence="1" id="KW-1133">Transmembrane helix</keyword>
<keyword evidence="4" id="KW-1185">Reference proteome</keyword>
<reference evidence="3 4" key="1">
    <citation type="submission" date="2024-01" db="EMBL/GenBank/DDBJ databases">
        <title>The genome of the rayed Mediterranean limpet Patella caerulea (Linnaeus, 1758).</title>
        <authorList>
            <person name="Anh-Thu Weber A."/>
            <person name="Halstead-Nussloch G."/>
        </authorList>
    </citation>
    <scope>NUCLEOTIDE SEQUENCE [LARGE SCALE GENOMIC DNA]</scope>
    <source>
        <strain evidence="3">AATW-2023a</strain>
        <tissue evidence="3">Whole specimen</tissue>
    </source>
</reference>
<dbReference type="EMBL" id="JAZGQO010000015">
    <property type="protein sequence ID" value="KAK6169458.1"/>
    <property type="molecule type" value="Genomic_DNA"/>
</dbReference>
<dbReference type="CDD" id="cd22823">
    <property type="entry name" value="Gal_Rha_Lectin"/>
    <property type="match status" value="1"/>
</dbReference>
<evidence type="ECO:0000256" key="2">
    <source>
        <dbReference type="SAM" id="SignalP"/>
    </source>
</evidence>
<dbReference type="Proteomes" id="UP001347796">
    <property type="component" value="Unassembled WGS sequence"/>
</dbReference>
<feature type="signal peptide" evidence="2">
    <location>
        <begin position="1"/>
        <end position="16"/>
    </location>
</feature>
<dbReference type="AlphaFoldDB" id="A0AAN8J1A4"/>
<keyword evidence="1" id="KW-0812">Transmembrane</keyword>
<feature type="chain" id="PRO_5042920440" description="SUEL-type lectin domain-containing protein" evidence="2">
    <location>
        <begin position="17"/>
        <end position="438"/>
    </location>
</feature>
<organism evidence="3 4">
    <name type="scientific">Patella caerulea</name>
    <name type="common">Rayed Mediterranean limpet</name>
    <dbReference type="NCBI Taxonomy" id="87958"/>
    <lineage>
        <taxon>Eukaryota</taxon>
        <taxon>Metazoa</taxon>
        <taxon>Spiralia</taxon>
        <taxon>Lophotrochozoa</taxon>
        <taxon>Mollusca</taxon>
        <taxon>Gastropoda</taxon>
        <taxon>Patellogastropoda</taxon>
        <taxon>Patelloidea</taxon>
        <taxon>Patellidae</taxon>
        <taxon>Patella</taxon>
    </lineage>
</organism>
<name>A0AAN8J1A4_PATCE</name>
<gene>
    <name evidence="3" type="ORF">SNE40_020511</name>
</gene>
<evidence type="ECO:0008006" key="5">
    <source>
        <dbReference type="Google" id="ProtNLM"/>
    </source>
</evidence>